<dbReference type="OrthoDB" id="1934444at2"/>
<feature type="signal peptide" evidence="1">
    <location>
        <begin position="1"/>
        <end position="20"/>
    </location>
</feature>
<feature type="chain" id="PRO_5038698770" description="TATA-box binding protein" evidence="1">
    <location>
        <begin position="21"/>
        <end position="209"/>
    </location>
</feature>
<dbReference type="Proteomes" id="UP000239471">
    <property type="component" value="Unassembled WGS sequence"/>
</dbReference>
<evidence type="ECO:0000313" key="3">
    <source>
        <dbReference type="Proteomes" id="UP000239471"/>
    </source>
</evidence>
<evidence type="ECO:0000313" key="2">
    <source>
        <dbReference type="EMBL" id="PRR83144.1"/>
    </source>
</evidence>
<organism evidence="2 3">
    <name type="scientific">Clostridium vincentii</name>
    <dbReference type="NCBI Taxonomy" id="52704"/>
    <lineage>
        <taxon>Bacteria</taxon>
        <taxon>Bacillati</taxon>
        <taxon>Bacillota</taxon>
        <taxon>Clostridia</taxon>
        <taxon>Eubacteriales</taxon>
        <taxon>Clostridiaceae</taxon>
        <taxon>Clostridium</taxon>
    </lineage>
</organism>
<proteinExistence type="predicted"/>
<dbReference type="EMBL" id="PVXQ01000009">
    <property type="protein sequence ID" value="PRR83144.1"/>
    <property type="molecule type" value="Genomic_DNA"/>
</dbReference>
<sequence>MKYKICLILVFLFSFSTIEAVPKEKVATEIEGQVREISSFVENGVKVEYKTSTDDELVLKELKHNISKSFPEKNITCDEEQITGADNSMDIQANIYVEDNNTIVEIKIINYNKEITISDLMKDLSQLKSKNSDGIKYFQYIKGKINYKDKILETINNRLAMENISTLDAYNGYVGTANLYDGEKVNFAISCYDTGSYLIMGTPIIFATY</sequence>
<dbReference type="RefSeq" id="WP_106059184.1">
    <property type="nucleotide sequence ID" value="NZ_PVXQ01000009.1"/>
</dbReference>
<evidence type="ECO:0008006" key="4">
    <source>
        <dbReference type="Google" id="ProtNLM"/>
    </source>
</evidence>
<reference evidence="2 3" key="1">
    <citation type="submission" date="2018-03" db="EMBL/GenBank/DDBJ databases">
        <title>Genome sequence of Clostridium vincentii DSM 10228.</title>
        <authorList>
            <person name="Poehlein A."/>
            <person name="Daniel R."/>
        </authorList>
    </citation>
    <scope>NUCLEOTIDE SEQUENCE [LARGE SCALE GENOMIC DNA]</scope>
    <source>
        <strain evidence="2 3">DSM 10228</strain>
    </source>
</reference>
<keyword evidence="1" id="KW-0732">Signal</keyword>
<name>A0A2T0BGZ1_9CLOT</name>
<evidence type="ECO:0000256" key="1">
    <source>
        <dbReference type="SAM" id="SignalP"/>
    </source>
</evidence>
<dbReference type="SUPFAM" id="SSF143842">
    <property type="entry name" value="YwmB-like"/>
    <property type="match status" value="1"/>
</dbReference>
<comment type="caution">
    <text evidence="2">The sequence shown here is derived from an EMBL/GenBank/DDBJ whole genome shotgun (WGS) entry which is preliminary data.</text>
</comment>
<protein>
    <recommendedName>
        <fullName evidence="4">TATA-box binding protein</fullName>
    </recommendedName>
</protein>
<dbReference type="InterPro" id="IPR036209">
    <property type="entry name" value="YwmB-like_sf"/>
</dbReference>
<gene>
    <name evidence="2" type="ORF">CLVI_11860</name>
</gene>
<dbReference type="AlphaFoldDB" id="A0A2T0BGZ1"/>
<keyword evidence="3" id="KW-1185">Reference proteome</keyword>
<accession>A0A2T0BGZ1</accession>